<organism evidence="1 2">
    <name type="scientific">Pseudomonas kilonensis</name>
    <dbReference type="NCBI Taxonomy" id="132476"/>
    <lineage>
        <taxon>Bacteria</taxon>
        <taxon>Pseudomonadati</taxon>
        <taxon>Pseudomonadota</taxon>
        <taxon>Gammaproteobacteria</taxon>
        <taxon>Pseudomonadales</taxon>
        <taxon>Pseudomonadaceae</taxon>
        <taxon>Pseudomonas</taxon>
    </lineage>
</organism>
<reference evidence="1 2" key="1">
    <citation type="submission" date="2016-10" db="EMBL/GenBank/DDBJ databases">
        <authorList>
            <person name="Varghese N."/>
            <person name="Submissions S."/>
        </authorList>
    </citation>
    <scope>NUCLEOTIDE SEQUENCE [LARGE SCALE GENOMIC DNA]</scope>
    <source>
        <strain evidence="1 2">BS3780</strain>
    </source>
</reference>
<evidence type="ECO:0000313" key="1">
    <source>
        <dbReference type="EMBL" id="SEE76225.1"/>
    </source>
</evidence>
<dbReference type="SUPFAM" id="SSF55874">
    <property type="entry name" value="ATPase domain of HSP90 chaperone/DNA topoisomerase II/histidine kinase"/>
    <property type="match status" value="1"/>
</dbReference>
<dbReference type="InterPro" id="IPR036890">
    <property type="entry name" value="HATPase_C_sf"/>
</dbReference>
<protein>
    <submittedName>
        <fullName evidence="1">Histidine kinase-, DNA gyrase B-, and HSP90-like ATPase</fullName>
    </submittedName>
</protein>
<keyword evidence="2" id="KW-1185">Reference proteome</keyword>
<accession>A0ABY0ZII9</accession>
<dbReference type="Gene3D" id="3.30.565.10">
    <property type="entry name" value="Histidine kinase-like ATPase, C-terminal domain"/>
    <property type="match status" value="1"/>
</dbReference>
<comment type="caution">
    <text evidence="1">The sequence shown here is derived from an EMBL/GenBank/DDBJ whole genome shotgun (WGS) entry which is preliminary data.</text>
</comment>
<gene>
    <name evidence="1" type="ORF">SAMN04490188_5589</name>
</gene>
<dbReference type="Proteomes" id="UP000183915">
    <property type="component" value="Unassembled WGS sequence"/>
</dbReference>
<sequence length="673" mass="76359">MLGGLTPKPIKRRSKGTVMKLESWDPLTSGQDVDAEILFAAKKREIKNILKSYVGMYDSFSELIQNAMDAVDRRATELEEPDYIPKLWLTINLEENSFSITDNGIGFNEKEFKAFLAPNISFKNGGQTRGNKGVGATYIGYGFDYLQFGTKVPGHTFHGELLKGRDWVEDFHGIVTRPMVTSSDIADPAFAEISRGSTFKIKFGGNSTRPKDLSWYSATTAEQWLYLLLIKTPLGAITFASESSKIKFQLTVVSKQGAISTLSEQSCSYIYPHLKLSASVNLKDVMTIQKKLQSQGKDSSDLPMKYLKANGIYEFFSTEDLLSLLSPNDKFDTLISQYQISAYGYFAYSTSIWDQFNDELAKLRKLYRVLKGGLQLANNQMIQGELITIPLTSNIGHQNQCHVIVHFVDADPDLGRKGFQPELKEAAEQLSVEIVKRFQKWRRLLRTDTGAKNDITREGSLHDWVRAQEAHEIERPLSLTNKNFFAPTNEISITSEPVSEQDVIVLFNQLVAGGVIRGIKLLATSQTQQYDGVFKFIIRDPLSNHEYDKENNPLGVQQLQYSKEYTSPPKILEYKFNIDALIREFESEYKSEKEIHLAIAWELGSECQRNYDVVSLLDLDNLHLRDYHGITHILNSATTKFYVIALKELIDYLNSVEGVQEYHRKTYSGELFD</sequence>
<dbReference type="EMBL" id="FNTT01000002">
    <property type="protein sequence ID" value="SEE76225.1"/>
    <property type="molecule type" value="Genomic_DNA"/>
</dbReference>
<proteinExistence type="predicted"/>
<name>A0ABY0ZII9_9PSED</name>
<evidence type="ECO:0000313" key="2">
    <source>
        <dbReference type="Proteomes" id="UP000183915"/>
    </source>
</evidence>